<accession>A0ABP0XW61</accession>
<evidence type="ECO:0000313" key="1">
    <source>
        <dbReference type="EMBL" id="CAK9311725.1"/>
    </source>
</evidence>
<gene>
    <name evidence="1" type="ORF">CITCOLO1_LOCUS3390</name>
</gene>
<dbReference type="EMBL" id="OZ021744">
    <property type="protein sequence ID" value="CAK9311725.1"/>
    <property type="molecule type" value="Genomic_DNA"/>
</dbReference>
<protein>
    <submittedName>
        <fullName evidence="1">Uncharacterized protein</fullName>
    </submittedName>
</protein>
<reference evidence="1 2" key="1">
    <citation type="submission" date="2024-03" db="EMBL/GenBank/DDBJ databases">
        <authorList>
            <person name="Gkanogiannis A."/>
            <person name="Becerra Lopez-Lavalle L."/>
        </authorList>
    </citation>
    <scope>NUCLEOTIDE SEQUENCE [LARGE SCALE GENOMIC DNA]</scope>
</reference>
<feature type="non-terminal residue" evidence="1">
    <location>
        <position position="54"/>
    </location>
</feature>
<sequence>MVETNFLDQLRKQAKTNTAYIKLLKKVEEGVVGRYWLEDGLMHTKGNRLYVPSG</sequence>
<evidence type="ECO:0000313" key="2">
    <source>
        <dbReference type="Proteomes" id="UP001642487"/>
    </source>
</evidence>
<dbReference type="Proteomes" id="UP001642487">
    <property type="component" value="Chromosome 10"/>
</dbReference>
<name>A0ABP0XW61_9ROSI</name>
<proteinExistence type="predicted"/>
<organism evidence="1 2">
    <name type="scientific">Citrullus colocynthis</name>
    <name type="common">colocynth</name>
    <dbReference type="NCBI Taxonomy" id="252529"/>
    <lineage>
        <taxon>Eukaryota</taxon>
        <taxon>Viridiplantae</taxon>
        <taxon>Streptophyta</taxon>
        <taxon>Embryophyta</taxon>
        <taxon>Tracheophyta</taxon>
        <taxon>Spermatophyta</taxon>
        <taxon>Magnoliopsida</taxon>
        <taxon>eudicotyledons</taxon>
        <taxon>Gunneridae</taxon>
        <taxon>Pentapetalae</taxon>
        <taxon>rosids</taxon>
        <taxon>fabids</taxon>
        <taxon>Cucurbitales</taxon>
        <taxon>Cucurbitaceae</taxon>
        <taxon>Benincaseae</taxon>
        <taxon>Citrullus</taxon>
    </lineage>
</organism>
<keyword evidence="2" id="KW-1185">Reference proteome</keyword>